<dbReference type="RefSeq" id="WP_182845828.1">
    <property type="nucleotide sequence ID" value="NZ_BAAALP010000095.1"/>
</dbReference>
<evidence type="ECO:0000256" key="4">
    <source>
        <dbReference type="PROSITE-ProRule" id="PRU00335"/>
    </source>
</evidence>
<dbReference type="SUPFAM" id="SSF48498">
    <property type="entry name" value="Tetracyclin repressor-like, C-terminal domain"/>
    <property type="match status" value="1"/>
</dbReference>
<dbReference type="PANTHER" id="PTHR30055">
    <property type="entry name" value="HTH-TYPE TRANSCRIPTIONAL REGULATOR RUTR"/>
    <property type="match status" value="1"/>
</dbReference>
<dbReference type="Pfam" id="PF00440">
    <property type="entry name" value="TetR_N"/>
    <property type="match status" value="1"/>
</dbReference>
<accession>A0A7W3LSS9</accession>
<dbReference type="EMBL" id="JACJIA010000007">
    <property type="protein sequence ID" value="MBA8953658.1"/>
    <property type="molecule type" value="Genomic_DNA"/>
</dbReference>
<keyword evidence="2 4" id="KW-0238">DNA-binding</keyword>
<comment type="caution">
    <text evidence="6">The sequence shown here is derived from an EMBL/GenBank/DDBJ whole genome shotgun (WGS) entry which is preliminary data.</text>
</comment>
<dbReference type="SUPFAM" id="SSF46689">
    <property type="entry name" value="Homeodomain-like"/>
    <property type="match status" value="1"/>
</dbReference>
<dbReference type="PROSITE" id="PS50977">
    <property type="entry name" value="HTH_TETR_2"/>
    <property type="match status" value="1"/>
</dbReference>
<evidence type="ECO:0000256" key="2">
    <source>
        <dbReference type="ARBA" id="ARBA00023125"/>
    </source>
</evidence>
<protein>
    <submittedName>
        <fullName evidence="6">AcrR family transcriptional regulator</fullName>
    </submittedName>
</protein>
<dbReference type="GO" id="GO:0003700">
    <property type="term" value="F:DNA-binding transcription factor activity"/>
    <property type="evidence" value="ECO:0007669"/>
    <property type="project" value="TreeGrafter"/>
</dbReference>
<organism evidence="6 7">
    <name type="scientific">Actinomadura namibiensis</name>
    <dbReference type="NCBI Taxonomy" id="182080"/>
    <lineage>
        <taxon>Bacteria</taxon>
        <taxon>Bacillati</taxon>
        <taxon>Actinomycetota</taxon>
        <taxon>Actinomycetes</taxon>
        <taxon>Streptosporangiales</taxon>
        <taxon>Thermomonosporaceae</taxon>
        <taxon>Actinomadura</taxon>
    </lineage>
</organism>
<dbReference type="GO" id="GO:0000976">
    <property type="term" value="F:transcription cis-regulatory region binding"/>
    <property type="evidence" value="ECO:0007669"/>
    <property type="project" value="TreeGrafter"/>
</dbReference>
<dbReference type="PRINTS" id="PR00455">
    <property type="entry name" value="HTHTETR"/>
</dbReference>
<evidence type="ECO:0000256" key="1">
    <source>
        <dbReference type="ARBA" id="ARBA00023015"/>
    </source>
</evidence>
<dbReference type="AlphaFoldDB" id="A0A7W3LSS9"/>
<evidence type="ECO:0000313" key="6">
    <source>
        <dbReference type="EMBL" id="MBA8953658.1"/>
    </source>
</evidence>
<feature type="domain" description="HTH tetR-type" evidence="5">
    <location>
        <begin position="1"/>
        <end position="61"/>
    </location>
</feature>
<sequence length="190" mass="20420">MSARERILDAAADIMRTQGVARATTKEIARAAGYSEALIYKHFRDKEELLSRVLLERMPSFTESLRPGEGTVAGNLTAFAHNALRFYRRAFPMMASFAAQPALIAASRANLERRDAGPRCPIDRLGAYLAAERDLGRLGPGADPEALAALLVGACFQQGFLRYFAVGPEGDDLPESVAAALVQALSPALG</sequence>
<reference evidence="6 7" key="1">
    <citation type="submission" date="2020-08" db="EMBL/GenBank/DDBJ databases">
        <title>Genomic Encyclopedia of Type Strains, Phase IV (KMG-IV): sequencing the most valuable type-strain genomes for metagenomic binning, comparative biology and taxonomic classification.</title>
        <authorList>
            <person name="Goeker M."/>
        </authorList>
    </citation>
    <scope>NUCLEOTIDE SEQUENCE [LARGE SCALE GENOMIC DNA]</scope>
    <source>
        <strain evidence="6 7">DSM 44197</strain>
    </source>
</reference>
<dbReference type="Proteomes" id="UP000572680">
    <property type="component" value="Unassembled WGS sequence"/>
</dbReference>
<evidence type="ECO:0000313" key="7">
    <source>
        <dbReference type="Proteomes" id="UP000572680"/>
    </source>
</evidence>
<gene>
    <name evidence="6" type="ORF">HNR61_005311</name>
</gene>
<name>A0A7W3LSS9_ACTNM</name>
<evidence type="ECO:0000256" key="3">
    <source>
        <dbReference type="ARBA" id="ARBA00023163"/>
    </source>
</evidence>
<evidence type="ECO:0000259" key="5">
    <source>
        <dbReference type="PROSITE" id="PS50977"/>
    </source>
</evidence>
<dbReference type="PANTHER" id="PTHR30055:SF238">
    <property type="entry name" value="MYCOFACTOCIN BIOSYNTHESIS TRANSCRIPTIONAL REGULATOR MFTR-RELATED"/>
    <property type="match status" value="1"/>
</dbReference>
<keyword evidence="1" id="KW-0805">Transcription regulation</keyword>
<keyword evidence="3" id="KW-0804">Transcription</keyword>
<dbReference type="InterPro" id="IPR009057">
    <property type="entry name" value="Homeodomain-like_sf"/>
</dbReference>
<dbReference type="InterPro" id="IPR036271">
    <property type="entry name" value="Tet_transcr_reg_TetR-rel_C_sf"/>
</dbReference>
<keyword evidence="7" id="KW-1185">Reference proteome</keyword>
<dbReference type="InterPro" id="IPR001647">
    <property type="entry name" value="HTH_TetR"/>
</dbReference>
<proteinExistence type="predicted"/>
<dbReference type="InterPro" id="IPR050109">
    <property type="entry name" value="HTH-type_TetR-like_transc_reg"/>
</dbReference>
<feature type="DNA-binding region" description="H-T-H motif" evidence="4">
    <location>
        <begin position="24"/>
        <end position="43"/>
    </location>
</feature>
<dbReference type="Gene3D" id="1.10.357.10">
    <property type="entry name" value="Tetracycline Repressor, domain 2"/>
    <property type="match status" value="1"/>
</dbReference>